<organism evidence="4 5">
    <name type="scientific">Vitis vinifera</name>
    <name type="common">Grape</name>
    <dbReference type="NCBI Taxonomy" id="29760"/>
    <lineage>
        <taxon>Eukaryota</taxon>
        <taxon>Viridiplantae</taxon>
        <taxon>Streptophyta</taxon>
        <taxon>Embryophyta</taxon>
        <taxon>Tracheophyta</taxon>
        <taxon>Spermatophyta</taxon>
        <taxon>Magnoliopsida</taxon>
        <taxon>eudicotyledons</taxon>
        <taxon>Gunneridae</taxon>
        <taxon>Pentapetalae</taxon>
        <taxon>rosids</taxon>
        <taxon>Vitales</taxon>
        <taxon>Vitaceae</taxon>
        <taxon>Viteae</taxon>
        <taxon>Vitis</taxon>
    </lineage>
</organism>
<protein>
    <submittedName>
        <fullName evidence="4">Retrovirus-related Pol polyprotein from transposon TNT 1-94</fullName>
    </submittedName>
</protein>
<dbReference type="SUPFAM" id="SSF56672">
    <property type="entry name" value="DNA/RNA polymerases"/>
    <property type="match status" value="1"/>
</dbReference>
<dbReference type="GO" id="GO:0016787">
    <property type="term" value="F:hydrolase activity"/>
    <property type="evidence" value="ECO:0007669"/>
    <property type="project" value="UniProtKB-KW"/>
</dbReference>
<dbReference type="GO" id="GO:0046872">
    <property type="term" value="F:metal ion binding"/>
    <property type="evidence" value="ECO:0007669"/>
    <property type="project" value="UniProtKB-KW"/>
</dbReference>
<evidence type="ECO:0000259" key="3">
    <source>
        <dbReference type="PROSITE" id="PS50994"/>
    </source>
</evidence>
<dbReference type="InterPro" id="IPR036397">
    <property type="entry name" value="RNaseH_sf"/>
</dbReference>
<dbReference type="PANTHER" id="PTHR42648">
    <property type="entry name" value="TRANSPOSASE, PUTATIVE-RELATED"/>
    <property type="match status" value="1"/>
</dbReference>
<dbReference type="Gene3D" id="3.30.420.10">
    <property type="entry name" value="Ribonuclease H-like superfamily/Ribonuclease H"/>
    <property type="match status" value="1"/>
</dbReference>
<name>A0A438HKJ0_VITVI</name>
<dbReference type="Proteomes" id="UP000288805">
    <property type="component" value="Unassembled WGS sequence"/>
</dbReference>
<dbReference type="InterPro" id="IPR013103">
    <property type="entry name" value="RVT_2"/>
</dbReference>
<evidence type="ECO:0000313" key="5">
    <source>
        <dbReference type="Proteomes" id="UP000288805"/>
    </source>
</evidence>
<dbReference type="PANTHER" id="PTHR42648:SF28">
    <property type="entry name" value="TRANSPOSON-ENCODED PROTEIN WITH RIBONUCLEASE H-LIKE AND RETROVIRUS ZINC FINGER-LIKE DOMAINS"/>
    <property type="match status" value="1"/>
</dbReference>
<dbReference type="EMBL" id="QGNW01000209">
    <property type="protein sequence ID" value="RVW84956.1"/>
    <property type="molecule type" value="Genomic_DNA"/>
</dbReference>
<proteinExistence type="predicted"/>
<dbReference type="PROSITE" id="PS50994">
    <property type="entry name" value="INTEGRASE"/>
    <property type="match status" value="1"/>
</dbReference>
<dbReference type="InterPro" id="IPR012337">
    <property type="entry name" value="RNaseH-like_sf"/>
</dbReference>
<evidence type="ECO:0000313" key="4">
    <source>
        <dbReference type="EMBL" id="RVW84956.1"/>
    </source>
</evidence>
<sequence>MKKRNANRCSDVLELIHTDICGPFPTPSWNGQQYFITFIDDYSRYGYLYLIHEKFQSLDVFKNFKAEVENQLSKKIKAVRSDRVGEYYGRYDGSEEQRPGPFAKYLMECGIIPQYTMPGTLSQNGVAERRNRTLKDMVRSMISHSTLPESLWGETIKTVVYILNRVPSKAVAKTPYELWTSKKPSIRHLHVWGCPAKARPYKPNEKKLDSRTVSCYFVGYSERSRGFKFYDPSTRSFFETGNAKFIEDVELSGREPLRKVVFEEEFVNIPIIMTGHGHIMFNDTIQNVQSITGIQDTPEIPPAQVMEPIQVHQEDLVELPKGVKPIGCKWIFKTKRDSKGNIVRYKARLVAKGFTQKEGIDYKETFSPVSSKDSFRIIMALVAHYDLELHQMDVKTAFLNGNIDETIYMVQPENFESKDSKQLVCRLKRSIYGLKQASRQWYRKFDQVITSFGFKENTVDQCIYLKFSGSKFIILVLYVDDILLASSDVGLLHETKRFLSSKFDMKDLGNASFVLGIQIHRDRSRGILGLSQKAYIDKVLSRFGMNNCAPGDTPVAKGDKFSLHQCPKNELEKKDMERFPYASAVGSLMYAQVCTRPDIAYIVGMLGRYLSNPGMDHWKKAKRVMRYLQRTKDYMLTYRRSSHLEIVGYSDSDFAGCLDSRRSTSGYIFMLAGGAVSWKSVKQTLVASSTMEAEFIACYEASNHGIWLRNFVTQLRIVDGIEKPLRINCDNKAAELYSKNNRSSSKSKHIDIKFLVVKERVQSLQVSIEYISTNSMIADVL</sequence>
<dbReference type="GO" id="GO:0003676">
    <property type="term" value="F:nucleic acid binding"/>
    <property type="evidence" value="ECO:0007669"/>
    <property type="project" value="InterPro"/>
</dbReference>
<reference evidence="4 5" key="1">
    <citation type="journal article" date="2018" name="PLoS Genet.">
        <title>Population sequencing reveals clonal diversity and ancestral inbreeding in the grapevine cultivar Chardonnay.</title>
        <authorList>
            <person name="Roach M.J."/>
            <person name="Johnson D.L."/>
            <person name="Bohlmann J."/>
            <person name="van Vuuren H.J."/>
            <person name="Jones S.J."/>
            <person name="Pretorius I.S."/>
            <person name="Schmidt S.A."/>
            <person name="Borneman A.R."/>
        </authorList>
    </citation>
    <scope>NUCLEOTIDE SEQUENCE [LARGE SCALE GENOMIC DNA]</scope>
    <source>
        <strain evidence="5">cv. Chardonnay</strain>
        <tissue evidence="4">Leaf</tissue>
    </source>
</reference>
<dbReference type="GO" id="GO:0015074">
    <property type="term" value="P:DNA integration"/>
    <property type="evidence" value="ECO:0007669"/>
    <property type="project" value="InterPro"/>
</dbReference>
<accession>A0A438HKJ0</accession>
<dbReference type="AlphaFoldDB" id="A0A438HKJ0"/>
<dbReference type="InterPro" id="IPR039537">
    <property type="entry name" value="Retrotran_Ty1/copia-like"/>
</dbReference>
<dbReference type="SUPFAM" id="SSF53098">
    <property type="entry name" value="Ribonuclease H-like"/>
    <property type="match status" value="1"/>
</dbReference>
<comment type="caution">
    <text evidence="4">The sequence shown here is derived from an EMBL/GenBank/DDBJ whole genome shotgun (WGS) entry which is preliminary data.</text>
</comment>
<dbReference type="Pfam" id="PF25597">
    <property type="entry name" value="SH3_retrovirus"/>
    <property type="match status" value="1"/>
</dbReference>
<dbReference type="InterPro" id="IPR001584">
    <property type="entry name" value="Integrase_cat-core"/>
</dbReference>
<keyword evidence="1" id="KW-0479">Metal-binding</keyword>
<evidence type="ECO:0000256" key="1">
    <source>
        <dbReference type="ARBA" id="ARBA00022723"/>
    </source>
</evidence>
<dbReference type="InterPro" id="IPR043502">
    <property type="entry name" value="DNA/RNA_pol_sf"/>
</dbReference>
<dbReference type="InterPro" id="IPR057670">
    <property type="entry name" value="SH3_retrovirus"/>
</dbReference>
<evidence type="ECO:0000256" key="2">
    <source>
        <dbReference type="ARBA" id="ARBA00022801"/>
    </source>
</evidence>
<dbReference type="Pfam" id="PF07727">
    <property type="entry name" value="RVT_2"/>
    <property type="match status" value="1"/>
</dbReference>
<feature type="domain" description="Integrase catalytic" evidence="3">
    <location>
        <begin position="4"/>
        <end position="183"/>
    </location>
</feature>
<keyword evidence="2" id="KW-0378">Hydrolase</keyword>
<dbReference type="CDD" id="cd09272">
    <property type="entry name" value="RNase_HI_RT_Ty1"/>
    <property type="match status" value="1"/>
</dbReference>
<gene>
    <name evidence="4" type="primary">POLX_2517</name>
    <name evidence="4" type="ORF">CK203_039551</name>
</gene>